<sequence>MSSATQLLHSSEKRLNVSVGSSSRIIFEAFECSQSLDCLMTASDVSGFASWNPLLYQLPSKPDLRSRAPKRQPNM</sequence>
<reference evidence="1 2" key="1">
    <citation type="journal article" date="2015" name="Genome Biol.">
        <title>Comparative genomics of Steinernema reveals deeply conserved gene regulatory networks.</title>
        <authorList>
            <person name="Dillman A.R."/>
            <person name="Macchietto M."/>
            <person name="Porter C.F."/>
            <person name="Rogers A."/>
            <person name="Williams B."/>
            <person name="Antoshechkin I."/>
            <person name="Lee M.M."/>
            <person name="Goodwin Z."/>
            <person name="Lu X."/>
            <person name="Lewis E.E."/>
            <person name="Goodrich-Blair H."/>
            <person name="Stock S.P."/>
            <person name="Adams B.J."/>
            <person name="Sternberg P.W."/>
            <person name="Mortazavi A."/>
        </authorList>
    </citation>
    <scope>NUCLEOTIDE SEQUENCE [LARGE SCALE GENOMIC DNA]</scope>
    <source>
        <strain evidence="1 2">ALL</strain>
    </source>
</reference>
<proteinExistence type="predicted"/>
<comment type="caution">
    <text evidence="1">The sequence shown here is derived from an EMBL/GenBank/DDBJ whole genome shotgun (WGS) entry which is preliminary data.</text>
</comment>
<evidence type="ECO:0000313" key="1">
    <source>
        <dbReference type="EMBL" id="TKR67533.1"/>
    </source>
</evidence>
<dbReference type="Proteomes" id="UP000298663">
    <property type="component" value="Unassembled WGS sequence"/>
</dbReference>
<protein>
    <submittedName>
        <fullName evidence="1">Uncharacterized protein</fullName>
    </submittedName>
</protein>
<gene>
    <name evidence="1" type="ORF">L596_023674</name>
</gene>
<name>A0A4U5MF45_STECR</name>
<accession>A0A4U5MF45</accession>
<keyword evidence="2" id="KW-1185">Reference proteome</keyword>
<dbReference type="EMBL" id="AZBU02000008">
    <property type="protein sequence ID" value="TKR67533.1"/>
    <property type="molecule type" value="Genomic_DNA"/>
</dbReference>
<reference evidence="1 2" key="2">
    <citation type="journal article" date="2019" name="G3 (Bethesda)">
        <title>Hybrid Assembly of the Genome of the Entomopathogenic Nematode Steinernema carpocapsae Identifies the X-Chromosome.</title>
        <authorList>
            <person name="Serra L."/>
            <person name="Macchietto M."/>
            <person name="Macias-Munoz A."/>
            <person name="McGill C.J."/>
            <person name="Rodriguez I.M."/>
            <person name="Rodriguez B."/>
            <person name="Murad R."/>
            <person name="Mortazavi A."/>
        </authorList>
    </citation>
    <scope>NUCLEOTIDE SEQUENCE [LARGE SCALE GENOMIC DNA]</scope>
    <source>
        <strain evidence="1 2">ALL</strain>
    </source>
</reference>
<evidence type="ECO:0000313" key="2">
    <source>
        <dbReference type="Proteomes" id="UP000298663"/>
    </source>
</evidence>
<organism evidence="1 2">
    <name type="scientific">Steinernema carpocapsae</name>
    <name type="common">Entomopathogenic nematode</name>
    <dbReference type="NCBI Taxonomy" id="34508"/>
    <lineage>
        <taxon>Eukaryota</taxon>
        <taxon>Metazoa</taxon>
        <taxon>Ecdysozoa</taxon>
        <taxon>Nematoda</taxon>
        <taxon>Chromadorea</taxon>
        <taxon>Rhabditida</taxon>
        <taxon>Tylenchina</taxon>
        <taxon>Panagrolaimomorpha</taxon>
        <taxon>Strongyloidoidea</taxon>
        <taxon>Steinernematidae</taxon>
        <taxon>Steinernema</taxon>
    </lineage>
</organism>
<dbReference type="AlphaFoldDB" id="A0A4U5MF45"/>